<feature type="transmembrane region" description="Helical" evidence="5">
    <location>
        <begin position="168"/>
        <end position="188"/>
    </location>
</feature>
<evidence type="ECO:0000256" key="5">
    <source>
        <dbReference type="SAM" id="Phobius"/>
    </source>
</evidence>
<dbReference type="InterPro" id="IPR059112">
    <property type="entry name" value="CysZ/EI24"/>
</dbReference>
<evidence type="ECO:0000256" key="4">
    <source>
        <dbReference type="ARBA" id="ARBA00023136"/>
    </source>
</evidence>
<dbReference type="PANTHER" id="PTHR34292">
    <property type="entry name" value="OUTER SPORE WALL PROTEIN LDS1"/>
    <property type="match status" value="1"/>
</dbReference>
<comment type="subcellular location">
    <subcellularLocation>
        <location evidence="1">Membrane</location>
        <topology evidence="1">Multi-pass membrane protein</topology>
    </subcellularLocation>
</comment>
<name>A0A5M8PHW3_9LECA</name>
<accession>A0A5M8PHW3</accession>
<evidence type="ECO:0000256" key="2">
    <source>
        <dbReference type="ARBA" id="ARBA00022692"/>
    </source>
</evidence>
<evidence type="ECO:0000256" key="3">
    <source>
        <dbReference type="ARBA" id="ARBA00022989"/>
    </source>
</evidence>
<dbReference type="GO" id="GO:0005619">
    <property type="term" value="C:ascospore wall"/>
    <property type="evidence" value="ECO:0007669"/>
    <property type="project" value="TreeGrafter"/>
</dbReference>
<dbReference type="GO" id="GO:0005811">
    <property type="term" value="C:lipid droplet"/>
    <property type="evidence" value="ECO:0007669"/>
    <property type="project" value="TreeGrafter"/>
</dbReference>
<feature type="transmembrane region" description="Helical" evidence="5">
    <location>
        <begin position="222"/>
        <end position="245"/>
    </location>
</feature>
<keyword evidence="3 5" id="KW-1133">Transmembrane helix</keyword>
<comment type="caution">
    <text evidence="6">The sequence shown here is derived from an EMBL/GenBank/DDBJ whole genome shotgun (WGS) entry which is preliminary data.</text>
</comment>
<dbReference type="GO" id="GO:0005628">
    <property type="term" value="C:prospore membrane"/>
    <property type="evidence" value="ECO:0007669"/>
    <property type="project" value="TreeGrafter"/>
</dbReference>
<feature type="transmembrane region" description="Helical" evidence="5">
    <location>
        <begin position="53"/>
        <end position="73"/>
    </location>
</feature>
<dbReference type="InterPro" id="IPR052786">
    <property type="entry name" value="Spore_wall_assembly"/>
</dbReference>
<dbReference type="AlphaFoldDB" id="A0A5M8PHW3"/>
<proteinExistence type="predicted"/>
<evidence type="ECO:0008006" key="8">
    <source>
        <dbReference type="Google" id="ProtNLM"/>
    </source>
</evidence>
<evidence type="ECO:0000313" key="7">
    <source>
        <dbReference type="Proteomes" id="UP000324767"/>
    </source>
</evidence>
<feature type="transmembrane region" description="Helical" evidence="5">
    <location>
        <begin position="85"/>
        <end position="106"/>
    </location>
</feature>
<dbReference type="Proteomes" id="UP000324767">
    <property type="component" value="Unassembled WGS sequence"/>
</dbReference>
<protein>
    <recommendedName>
        <fullName evidence="8">Outer spore wall protein RRT8</fullName>
    </recommendedName>
</protein>
<dbReference type="PANTHER" id="PTHR34292:SF2">
    <property type="entry name" value="OUTER SPORE WALL PROTEIN LDS1"/>
    <property type="match status" value="1"/>
</dbReference>
<sequence length="280" mass="30509">MAEKVKEVAIGEAERIKSLTTDAARSGAYLYPLRGIYYFLAHRSLWKPLTSKLIPTLSLGMGITAFMFAFTYLPQAAIMAFTNGPLAAVSAALLVLSESSTLFTMISKTFLIQDALVDTFDGVLLSKNTTELVSGGRQIKAGGDPMAKLGKLIKTPFARFTPSAIIRYFMYLPLNFIPLVGTVMFVILQGRRAGPAAHQRYFQLKGWNNAQRQKHIEDNKPAYTSFGVAAVLLELVPVGSILFAFTNTVGAALWAADIEQGNANEHGTAPNLREQAKKAE</sequence>
<keyword evidence="2 5" id="KW-0812">Transmembrane</keyword>
<gene>
    <name evidence="6" type="ORF">FRX48_07954</name>
</gene>
<dbReference type="OrthoDB" id="10012223at2759"/>
<evidence type="ECO:0000313" key="6">
    <source>
        <dbReference type="EMBL" id="KAA6408212.1"/>
    </source>
</evidence>
<organism evidence="6 7">
    <name type="scientific">Lasallia pustulata</name>
    <dbReference type="NCBI Taxonomy" id="136370"/>
    <lineage>
        <taxon>Eukaryota</taxon>
        <taxon>Fungi</taxon>
        <taxon>Dikarya</taxon>
        <taxon>Ascomycota</taxon>
        <taxon>Pezizomycotina</taxon>
        <taxon>Lecanoromycetes</taxon>
        <taxon>OSLEUM clade</taxon>
        <taxon>Umbilicariomycetidae</taxon>
        <taxon>Umbilicariales</taxon>
        <taxon>Umbilicariaceae</taxon>
        <taxon>Lasallia</taxon>
    </lineage>
</organism>
<dbReference type="EMBL" id="VXIT01000014">
    <property type="protein sequence ID" value="KAA6408212.1"/>
    <property type="molecule type" value="Genomic_DNA"/>
</dbReference>
<dbReference type="Pfam" id="PF07264">
    <property type="entry name" value="EI24"/>
    <property type="match status" value="1"/>
</dbReference>
<keyword evidence="4 5" id="KW-0472">Membrane</keyword>
<reference evidence="6 7" key="1">
    <citation type="submission" date="2019-09" db="EMBL/GenBank/DDBJ databases">
        <title>The hologenome of the rock-dwelling lichen Lasallia pustulata.</title>
        <authorList>
            <person name="Greshake Tzovaras B."/>
            <person name="Segers F."/>
            <person name="Bicker A."/>
            <person name="Dal Grande F."/>
            <person name="Otte J."/>
            <person name="Hankeln T."/>
            <person name="Schmitt I."/>
            <person name="Ebersberger I."/>
        </authorList>
    </citation>
    <scope>NUCLEOTIDE SEQUENCE [LARGE SCALE GENOMIC DNA]</scope>
    <source>
        <strain evidence="6">A1-1</strain>
    </source>
</reference>
<evidence type="ECO:0000256" key="1">
    <source>
        <dbReference type="ARBA" id="ARBA00004141"/>
    </source>
</evidence>